<dbReference type="PANTHER" id="PTHR19308:SF54">
    <property type="entry name" value="START DOMAIN-CONTAINING PROTEIN"/>
    <property type="match status" value="1"/>
</dbReference>
<feature type="domain" description="START" evidence="7">
    <location>
        <begin position="1192"/>
        <end position="1360"/>
    </location>
</feature>
<dbReference type="InterPro" id="IPR051213">
    <property type="entry name" value="START_lipid_transfer"/>
</dbReference>
<reference evidence="9 10" key="1">
    <citation type="journal article" date="2020" name="ISME J.">
        <title>Uncovering the hidden diversity of litter-decomposition mechanisms in mushroom-forming fungi.</title>
        <authorList>
            <person name="Floudas D."/>
            <person name="Bentzer J."/>
            <person name="Ahren D."/>
            <person name="Johansson T."/>
            <person name="Persson P."/>
            <person name="Tunlid A."/>
        </authorList>
    </citation>
    <scope>NUCLEOTIDE SEQUENCE [LARGE SCALE GENOMIC DNA]</scope>
    <source>
        <strain evidence="9 10">CBS 175.51</strain>
    </source>
</reference>
<dbReference type="GO" id="GO:0008289">
    <property type="term" value="F:lipid binding"/>
    <property type="evidence" value="ECO:0007669"/>
    <property type="project" value="InterPro"/>
</dbReference>
<feature type="region of interest" description="Disordered" evidence="5">
    <location>
        <begin position="2492"/>
        <end position="2532"/>
    </location>
</feature>
<dbReference type="Gene3D" id="6.10.140.2220">
    <property type="match status" value="1"/>
</dbReference>
<dbReference type="InterPro" id="IPR002893">
    <property type="entry name" value="Znf_MYND"/>
</dbReference>
<dbReference type="GO" id="GO:0005737">
    <property type="term" value="C:cytoplasm"/>
    <property type="evidence" value="ECO:0007669"/>
    <property type="project" value="UniProtKB-ARBA"/>
</dbReference>
<evidence type="ECO:0000259" key="8">
    <source>
        <dbReference type="PROSITE" id="PS50865"/>
    </source>
</evidence>
<protein>
    <recommendedName>
        <fullName evidence="11">MYND-type domain-containing protein</fullName>
    </recommendedName>
</protein>
<feature type="region of interest" description="Disordered" evidence="5">
    <location>
        <begin position="2592"/>
        <end position="2652"/>
    </location>
</feature>
<proteinExistence type="predicted"/>
<feature type="compositionally biased region" description="Gly residues" evidence="5">
    <location>
        <begin position="2621"/>
        <end position="2638"/>
    </location>
</feature>
<dbReference type="PROSITE" id="PS50865">
    <property type="entry name" value="ZF_MYND_2"/>
    <property type="match status" value="1"/>
</dbReference>
<feature type="compositionally biased region" description="Low complexity" evidence="5">
    <location>
        <begin position="2066"/>
        <end position="2100"/>
    </location>
</feature>
<dbReference type="Pfam" id="PF01753">
    <property type="entry name" value="zf-MYND"/>
    <property type="match status" value="1"/>
</dbReference>
<keyword evidence="3" id="KW-0862">Zinc</keyword>
<dbReference type="PROSITE" id="PS50848">
    <property type="entry name" value="START"/>
    <property type="match status" value="3"/>
</dbReference>
<feature type="region of interest" description="Disordered" evidence="5">
    <location>
        <begin position="652"/>
        <end position="675"/>
    </location>
</feature>
<dbReference type="OrthoDB" id="196858at2759"/>
<dbReference type="Pfam" id="PF01852">
    <property type="entry name" value="START"/>
    <property type="match status" value="2"/>
</dbReference>
<evidence type="ECO:0000313" key="10">
    <source>
        <dbReference type="Proteomes" id="UP000541558"/>
    </source>
</evidence>
<name>A0A8H5FL91_9AGAR</name>
<evidence type="ECO:0000259" key="7">
    <source>
        <dbReference type="PROSITE" id="PS50848"/>
    </source>
</evidence>
<dbReference type="EMBL" id="JAACJK010000002">
    <property type="protein sequence ID" value="KAF5340949.1"/>
    <property type="molecule type" value="Genomic_DNA"/>
</dbReference>
<feature type="compositionally biased region" description="Basic and acidic residues" evidence="5">
    <location>
        <begin position="2509"/>
        <end position="2518"/>
    </location>
</feature>
<keyword evidence="2 4" id="KW-0863">Zinc-finger</keyword>
<dbReference type="InterPro" id="IPR002913">
    <property type="entry name" value="START_lipid-bd_dom"/>
</dbReference>
<feature type="compositionally biased region" description="Low complexity" evidence="5">
    <location>
        <begin position="2030"/>
        <end position="2050"/>
    </location>
</feature>
<keyword evidence="6" id="KW-0472">Membrane</keyword>
<dbReference type="Gene3D" id="3.30.530.20">
    <property type="match status" value="3"/>
</dbReference>
<feature type="region of interest" description="Disordered" evidence="5">
    <location>
        <begin position="1556"/>
        <end position="1578"/>
    </location>
</feature>
<dbReference type="SUPFAM" id="SSF144232">
    <property type="entry name" value="HIT/MYND zinc finger-like"/>
    <property type="match status" value="1"/>
</dbReference>
<dbReference type="CDD" id="cd00177">
    <property type="entry name" value="START"/>
    <property type="match status" value="1"/>
</dbReference>
<sequence>MRRFNPNASRRFETLVAAVERGSIPHFEQLSQEWPTDFPSIMRAFAAVLQHLSTENFFSMTTSRLNLDEVNHTISRSKAAFSALMGVTGDESDARLRQEQREELFSVFQKDMSGLLDWFEIFARQSPILMRDNPYPADAGVTGVACVLAYLLRLSLNDEGTFPELERITKFLLEMWMSGPKVERGRGRSLRSPLEYIATVYPMLTAFKVYIGDERYLPLLIQIINTPRNGRWYQRVADSFAFRLQEWATVHKNHNGDAESVQAAWCLTFIVGLYHAVTSTSVPCKPFLRQHGPLFDALKRARERPVPIREANGHTLDLIIASTLIPVSRFQAHNVLLALPDILDAGFLDVITHRMLHPLDPQSDPFHEWPTRSPLGALTVMLYHPTIYDAVSSALTRLPQSVPTRLSSHPKWLAFIMFKEICERAYGSTPRNMTSLCDNLQHSTMGVTHPEDARSAQCSQCCSAVYCSPQCQQHDWKIHRDECGARYIDRIHQRADRAWFSHRTRGMLLRLLQAFLEDFCDNFQDPREALFVDMTAFPVRYFGLSSRAALLASTVHGYQLFEDSRFRAMADEQGDNSSLRLAGFAAAFGQYMVSAMGRFDDAELRRPAVANWYLGDWESQVEEKAVKRLEGVPLRLALIEGDGPSCPWTNQLQPPVPMTASSPNETDHGSPKQSYANDVFADLPNAQKGTATCTRGSRIRVNYVGRFSSWYSAVNEAEAYFRQLLTSPSNEWRRISSSTDNSGTTSKKGKARVAGAAPELADAVVHRNSNTTGGEDVYRVVLDVPVVEEQVSLEPWKAVLTTPELRREWDPAVEEAHLLEVLDRSTQISKTNFSLGWPANPRDAITISRSFSDPTTVINISTSLPRSPDEPAYLRPSPPFVRSHVHLFAWCIQHTQAQPDSSTPGKIRMTCFWQHDFREMWGMGSSSSSLAQQLSTMALSLFKTVLKRGGRVPKLVGYGNGVSIERIRFQIDREALSVDYAIIPDDDSNHVSEGTSAHGMEDLHQLRENKRLTRSIECVLPSLEGWDVQVSLKASSEEVEQLPWSAQAIKANSNPSAIGPPDQILLRLTHSALMDDHSVLKVHVVIEASGGTRGLRLNGLPKKILDLSEQRDPSSYTIPQQMLRDVASAADLSFATSSSVSSMSGHSSSMIHPVHATPSAQRTAAAEKSILSRVKRNYIYFSSLLQEPEAKWRRTTEARGVSITQLDSIDPTLVVYRAEATFVGVGLWDLYGAVTSPGARGYWDKQHEDAVLLEDVNELTELWHFKTKPAWPVNGRDSVVLKTVYKSPTTIHVFAFSADDPHLFPNIPPAEPTVIRTQVDLQGWSIEALSPTTTSLTLLEQSDPKGWTNKTSIPTQMINTLAGIGEFAIKCGGPPIVTRLTGAKANEMRYDHEKGSFRVEYEASSSRRQVVGPIADGNGGGAMDSEERDDSSQPTIECEIRCDVDTWASSLDIVVDPPPHTMSCLRRHRLSAEGGGLWLTLTHDCVFVDDERHLVIVRRAPGKEKGLVMVNGSKIHVDVEAIPEEELKALRKKERVKPPRIPLDQPPVVGVVRRRKAEWGDEGQGEDAGKKDGEEGQTVNALSSWASAPRISSPLSRFLSYAVDQATTTTQQAVAAITPAGGGGSSLPSATKMPMQYALEALAWTQEFHSSAGFLSSSVTDGWTLVSDKEAMTVHRKLIPEASSIVPVHKGQKVVEGVSGEELAAIIMEGEGRKEWDDRFDSIQTLESFGNSCKTMFLTAKGGFPFRDRGFYVSSVTARTQVPPAAASSRRNTGDVAEQTGLGAKNAIFVVAASFAADSAISVFSPEKHNPYVLPIGRVYIDAWVLETLDPYTKENYAIPSTRCTRLVAVDYAGSIPAAVNSMINASLPRAILALEAYFKKSVSCSSLPVIRLPAPCLVLAEKKGEDRLASVSWKLRKRDEGRVLVGEKFASAGEGGVGTGTGVGVGRVYKARVFVTLVQPKRGGHPRLGEPSKTPRPPAARMLSMSPRPGIKEREASSERSVLGASPSLVASSITGGSVASPPSMSLAPSRTPELSSSSSVETLRSVRSQDGPLNRMPGTMVFTPPKAGSPASGSPASVPLSRQRSVSSSSTLTGMSFSAHHTQYATTPPEGPPSLVASRSSPSYPSTNSVIAGASSHMRGRTMSSAFTAKGEVKPLSDLIVGEVVVDTRMYPDGYYVVVRSWKVSKKSGDAKETPVWVEFSAKGKGKELDGEVYLKLGGGSSGDGKTVIASPPSVTASSSSSSGVSTSSSAESAGASSSMSNSGSGAPALSAVVEEVSEERFLPLAYSIYTMPASPMHSSSLNVEAGATRHLLRISLPTAQYQVSSVRDPLTGETRKGPKKPEWMKVLEGLDEEDDREDGEKGEDSAEELDIGIDLEEEEEEKPVVPKRTRLHGAVVDIEILPVVKAEEEKEKEKEGKKKRIKRVGVNGLEVPVVGEKESLTSLGREELLDDRISKMPILFRTPNETEALPEELRLPMAVADDLVDPAVRGDASGSNAPASAAFLHPDGDLSKDSTGRAGGDASTKGGEDIPGMVSFSVRFFGRLPSSNTASTSTGLASGSVISGGPAYAGGWSLWSSYRFGFGLGGAGASSTTLEKPGSEQPTRKLPGEIGEDEDGANAGGGTTQLGNGEGAKGTGGEKEGVETGKEAGEKAGVSPAALVATQGRPGMQARQYPLATLVIVALIAFLIGSLLRSLLSPADFIYVVTNMKEAEEANKVSGGGWREIRRLLEIKYILGGWDFQIAAVRRHM</sequence>
<comment type="caution">
    <text evidence="9">The sequence shown here is derived from an EMBL/GenBank/DDBJ whole genome shotgun (WGS) entry which is preliminary data.</text>
</comment>
<feature type="compositionally biased region" description="Polar residues" evidence="5">
    <location>
        <begin position="2010"/>
        <end position="2025"/>
    </location>
</feature>
<keyword evidence="6" id="KW-0812">Transmembrane</keyword>
<evidence type="ECO:0000256" key="3">
    <source>
        <dbReference type="ARBA" id="ARBA00022833"/>
    </source>
</evidence>
<evidence type="ECO:0000256" key="4">
    <source>
        <dbReference type="PROSITE-ProRule" id="PRU00134"/>
    </source>
</evidence>
<feature type="compositionally biased region" description="Acidic residues" evidence="5">
    <location>
        <begin position="2368"/>
        <end position="2384"/>
    </location>
</feature>
<evidence type="ECO:0008006" key="11">
    <source>
        <dbReference type="Google" id="ProtNLM"/>
    </source>
</evidence>
<evidence type="ECO:0000256" key="1">
    <source>
        <dbReference type="ARBA" id="ARBA00022723"/>
    </source>
</evidence>
<organism evidence="9 10">
    <name type="scientific">Ephemerocybe angulata</name>
    <dbReference type="NCBI Taxonomy" id="980116"/>
    <lineage>
        <taxon>Eukaryota</taxon>
        <taxon>Fungi</taxon>
        <taxon>Dikarya</taxon>
        <taxon>Basidiomycota</taxon>
        <taxon>Agaricomycotina</taxon>
        <taxon>Agaricomycetes</taxon>
        <taxon>Agaricomycetidae</taxon>
        <taxon>Agaricales</taxon>
        <taxon>Agaricineae</taxon>
        <taxon>Psathyrellaceae</taxon>
        <taxon>Ephemerocybe</taxon>
    </lineage>
</organism>
<feature type="domain" description="START" evidence="7">
    <location>
        <begin position="723"/>
        <end position="893"/>
    </location>
</feature>
<feature type="domain" description="START" evidence="7">
    <location>
        <begin position="1661"/>
        <end position="1872"/>
    </location>
</feature>
<evidence type="ECO:0000256" key="5">
    <source>
        <dbReference type="SAM" id="MobiDB-lite"/>
    </source>
</evidence>
<dbReference type="InterPro" id="IPR023393">
    <property type="entry name" value="START-like_dom_sf"/>
</dbReference>
<evidence type="ECO:0000256" key="6">
    <source>
        <dbReference type="SAM" id="Phobius"/>
    </source>
</evidence>
<keyword evidence="6" id="KW-1133">Transmembrane helix</keyword>
<feature type="compositionally biased region" description="Polar residues" evidence="5">
    <location>
        <begin position="652"/>
        <end position="664"/>
    </location>
</feature>
<feature type="region of interest" description="Disordered" evidence="5">
    <location>
        <begin position="2227"/>
        <end position="2269"/>
    </location>
</feature>
<dbReference type="PANTHER" id="PTHR19308">
    <property type="entry name" value="PHOSPHATIDYLCHOLINE TRANSFER PROTEIN"/>
    <property type="match status" value="1"/>
</dbReference>
<feature type="compositionally biased region" description="Basic and acidic residues" evidence="5">
    <location>
        <begin position="2336"/>
        <end position="2348"/>
    </location>
</feature>
<feature type="domain" description="MYND-type" evidence="8">
    <location>
        <begin position="434"/>
        <end position="483"/>
    </location>
</feature>
<keyword evidence="10" id="KW-1185">Reference proteome</keyword>
<keyword evidence="1" id="KW-0479">Metal-binding</keyword>
<feature type="transmembrane region" description="Helical" evidence="6">
    <location>
        <begin position="2676"/>
        <end position="2695"/>
    </location>
</feature>
<feature type="compositionally biased region" description="Low complexity" evidence="5">
    <location>
        <begin position="2115"/>
        <end position="2131"/>
    </location>
</feature>
<feature type="region of interest" description="Disordered" evidence="5">
    <location>
        <begin position="1961"/>
        <end position="2140"/>
    </location>
</feature>
<feature type="region of interest" description="Disordered" evidence="5">
    <location>
        <begin position="2328"/>
        <end position="2389"/>
    </location>
</feature>
<dbReference type="Proteomes" id="UP000541558">
    <property type="component" value="Unassembled WGS sequence"/>
</dbReference>
<accession>A0A8H5FL91</accession>
<evidence type="ECO:0000313" key="9">
    <source>
        <dbReference type="EMBL" id="KAF5340949.1"/>
    </source>
</evidence>
<dbReference type="GO" id="GO:0008270">
    <property type="term" value="F:zinc ion binding"/>
    <property type="evidence" value="ECO:0007669"/>
    <property type="project" value="UniProtKB-KW"/>
</dbReference>
<dbReference type="SUPFAM" id="SSF55961">
    <property type="entry name" value="Bet v1-like"/>
    <property type="match status" value="3"/>
</dbReference>
<feature type="compositionally biased region" description="Basic and acidic residues" evidence="5">
    <location>
        <begin position="2639"/>
        <end position="2652"/>
    </location>
</feature>
<feature type="region of interest" description="Disordered" evidence="5">
    <location>
        <begin position="1411"/>
        <end position="1434"/>
    </location>
</feature>
<gene>
    <name evidence="9" type="ORF">D9611_005841</name>
</gene>
<evidence type="ECO:0000256" key="2">
    <source>
        <dbReference type="ARBA" id="ARBA00022771"/>
    </source>
</evidence>